<keyword evidence="8" id="KW-1133">Transmembrane helix</keyword>
<evidence type="ECO:0000256" key="6">
    <source>
        <dbReference type="ARBA" id="ARBA00022692"/>
    </source>
</evidence>
<dbReference type="STRING" id="13616.ENSMODP00000060390"/>
<protein>
    <recommendedName>
        <fullName evidence="13">Hexosyltransferase</fullName>
        <ecNumber evidence="13">2.4.1.-</ecNumber>
    </recommendedName>
</protein>
<evidence type="ECO:0000256" key="9">
    <source>
        <dbReference type="ARBA" id="ARBA00023034"/>
    </source>
</evidence>
<dbReference type="OMA" id="MFQWKKT"/>
<dbReference type="FunFam" id="3.90.550.50:FF:000014">
    <property type="entry name" value="Hexosyltransferase"/>
    <property type="match status" value="1"/>
</dbReference>
<dbReference type="Pfam" id="PF01762">
    <property type="entry name" value="Galactosyl_T"/>
    <property type="match status" value="1"/>
</dbReference>
<proteinExistence type="inferred from homology"/>
<dbReference type="PANTHER" id="PTHR11214">
    <property type="entry name" value="BETA-1,3-N-ACETYLGLUCOSAMINYLTRANSFERASE"/>
    <property type="match status" value="1"/>
</dbReference>
<dbReference type="FunCoup" id="A0A5F8HJV0">
    <property type="interactions" value="140"/>
</dbReference>
<dbReference type="GO" id="GO:0030311">
    <property type="term" value="P:poly-N-acetyllactosamine biosynthetic process"/>
    <property type="evidence" value="ECO:0000318"/>
    <property type="project" value="GO_Central"/>
</dbReference>
<dbReference type="GO" id="GO:0006493">
    <property type="term" value="P:protein O-linked glycosylation"/>
    <property type="evidence" value="ECO:0000318"/>
    <property type="project" value="GO_Central"/>
</dbReference>
<reference evidence="14" key="3">
    <citation type="submission" date="2025-09" db="UniProtKB">
        <authorList>
            <consortium name="Ensembl"/>
        </authorList>
    </citation>
    <scope>IDENTIFICATION</scope>
</reference>
<comment type="similarity">
    <text evidence="3 13">Belongs to the glycosyltransferase 31 family.</text>
</comment>
<dbReference type="Ensembl" id="ENSMODT00000067505.1">
    <property type="protein sequence ID" value="ENSMODP00000060390.1"/>
    <property type="gene ID" value="ENSMODG00000041614.1"/>
</dbReference>
<keyword evidence="5" id="KW-0808">Transferase</keyword>
<evidence type="ECO:0000256" key="7">
    <source>
        <dbReference type="ARBA" id="ARBA00022968"/>
    </source>
</evidence>
<evidence type="ECO:0000256" key="5">
    <source>
        <dbReference type="ARBA" id="ARBA00022679"/>
    </source>
</evidence>
<dbReference type="Proteomes" id="UP000002280">
    <property type="component" value="Chromosome 2"/>
</dbReference>
<reference evidence="14 15" key="1">
    <citation type="journal article" date="2007" name="Nature">
        <title>Genome of the marsupial Monodelphis domestica reveals innovation in non-coding sequences.</title>
        <authorList>
            <person name="Mikkelsen T.S."/>
            <person name="Wakefield M.J."/>
            <person name="Aken B."/>
            <person name="Amemiya C.T."/>
            <person name="Chang J.L."/>
            <person name="Duke S."/>
            <person name="Garber M."/>
            <person name="Gentles A.J."/>
            <person name="Goodstadt L."/>
            <person name="Heger A."/>
            <person name="Jurka J."/>
            <person name="Kamal M."/>
            <person name="Mauceli E."/>
            <person name="Searle S.M."/>
            <person name="Sharpe T."/>
            <person name="Baker M.L."/>
            <person name="Batzer M.A."/>
            <person name="Benos P.V."/>
            <person name="Belov K."/>
            <person name="Clamp M."/>
            <person name="Cook A."/>
            <person name="Cuff J."/>
            <person name="Das R."/>
            <person name="Davidow L."/>
            <person name="Deakin J.E."/>
            <person name="Fazzari M.J."/>
            <person name="Glass J.L."/>
            <person name="Grabherr M."/>
            <person name="Greally J.M."/>
            <person name="Gu W."/>
            <person name="Hore T.A."/>
            <person name="Huttley G.A."/>
            <person name="Kleber M."/>
            <person name="Jirtle R.L."/>
            <person name="Koina E."/>
            <person name="Lee J.T."/>
            <person name="Mahony S."/>
            <person name="Marra M.A."/>
            <person name="Miller R.D."/>
            <person name="Nicholls R.D."/>
            <person name="Oda M."/>
            <person name="Papenfuss A.T."/>
            <person name="Parra Z.E."/>
            <person name="Pollock D.D."/>
            <person name="Ray D.A."/>
            <person name="Schein J.E."/>
            <person name="Speed T.P."/>
            <person name="Thompson K."/>
            <person name="VandeBerg J.L."/>
            <person name="Wade C.M."/>
            <person name="Walker J.A."/>
            <person name="Waters P.D."/>
            <person name="Webber C."/>
            <person name="Weidman J.R."/>
            <person name="Xie X."/>
            <person name="Zody M.C."/>
            <person name="Baldwin J."/>
            <person name="Abdouelleil A."/>
            <person name="Abdulkadir J."/>
            <person name="Abebe A."/>
            <person name="Abera B."/>
            <person name="Abreu J."/>
            <person name="Acer S.C."/>
            <person name="Aftuck L."/>
            <person name="Alexander A."/>
            <person name="An P."/>
            <person name="Anderson E."/>
            <person name="Anderson S."/>
            <person name="Arachi H."/>
            <person name="Azer M."/>
            <person name="Bachantsang P."/>
            <person name="Barry A."/>
            <person name="Bayul T."/>
            <person name="Berlin A."/>
            <person name="Bessette D."/>
            <person name="Bloom T."/>
            <person name="Bloom T."/>
            <person name="Boguslavskiy L."/>
            <person name="Bonnet C."/>
            <person name="Boukhgalter B."/>
            <person name="Bourzgui I."/>
            <person name="Brown A."/>
            <person name="Cahill P."/>
            <person name="Channer S."/>
            <person name="Cheshatsang Y."/>
            <person name="Chuda L."/>
            <person name="Citroen M."/>
            <person name="Collymore A."/>
            <person name="Cooke P."/>
            <person name="Costello M."/>
            <person name="D'Aco K."/>
            <person name="Daza R."/>
            <person name="De Haan G."/>
            <person name="DeGray S."/>
            <person name="DeMaso C."/>
            <person name="Dhargay N."/>
            <person name="Dooley K."/>
            <person name="Dooley E."/>
            <person name="Doricent M."/>
            <person name="Dorje P."/>
            <person name="Dorjee K."/>
            <person name="Dupes A."/>
            <person name="Elong R."/>
            <person name="Falk J."/>
            <person name="Farina A."/>
            <person name="Faro S."/>
            <person name="Ferguson D."/>
            <person name="Fisher S."/>
            <person name="Foley C.D."/>
            <person name="Franke A."/>
            <person name="Friedrich D."/>
            <person name="Gadbois L."/>
            <person name="Gearin G."/>
            <person name="Gearin C.R."/>
            <person name="Giannoukos G."/>
            <person name="Goode T."/>
            <person name="Graham J."/>
            <person name="Grandbois E."/>
            <person name="Grewal S."/>
            <person name="Gyaltsen K."/>
            <person name="Hafez N."/>
            <person name="Hagos B."/>
            <person name="Hall J."/>
            <person name="Henson C."/>
            <person name="Hollinger A."/>
            <person name="Honan T."/>
            <person name="Huard M.D."/>
            <person name="Hughes L."/>
            <person name="Hurhula B."/>
            <person name="Husby M.E."/>
            <person name="Kamat A."/>
            <person name="Kanga B."/>
            <person name="Kashin S."/>
            <person name="Khazanovich D."/>
            <person name="Kisner P."/>
            <person name="Lance K."/>
            <person name="Lara M."/>
            <person name="Lee W."/>
            <person name="Lennon N."/>
            <person name="Letendre F."/>
            <person name="LeVine R."/>
            <person name="Lipovsky A."/>
            <person name="Liu X."/>
            <person name="Liu J."/>
            <person name="Liu S."/>
            <person name="Lokyitsang T."/>
            <person name="Lokyitsang Y."/>
            <person name="Lubonja R."/>
            <person name="Lui A."/>
            <person name="MacDonald P."/>
            <person name="Magnisalis V."/>
            <person name="Maru K."/>
            <person name="Matthews C."/>
            <person name="McCusker W."/>
            <person name="McDonough S."/>
            <person name="Mehta T."/>
            <person name="Meldrim J."/>
            <person name="Meneus L."/>
            <person name="Mihai O."/>
            <person name="Mihalev A."/>
            <person name="Mihova T."/>
            <person name="Mittelman R."/>
            <person name="Mlenga V."/>
            <person name="Montmayeur A."/>
            <person name="Mulrain L."/>
            <person name="Navidi A."/>
            <person name="Naylor J."/>
            <person name="Negash T."/>
            <person name="Nguyen T."/>
            <person name="Nguyen N."/>
            <person name="Nicol R."/>
            <person name="Norbu C."/>
            <person name="Norbu N."/>
            <person name="Novod N."/>
            <person name="O'Neill B."/>
            <person name="Osman S."/>
            <person name="Markiewicz E."/>
            <person name="Oyono O.L."/>
            <person name="Patti C."/>
            <person name="Phunkhang P."/>
            <person name="Pierre F."/>
            <person name="Priest M."/>
            <person name="Raghuraman S."/>
            <person name="Rege F."/>
            <person name="Reyes R."/>
            <person name="Rise C."/>
            <person name="Rogov P."/>
            <person name="Ross K."/>
            <person name="Ryan E."/>
            <person name="Settipalli S."/>
            <person name="Shea T."/>
            <person name="Sherpa N."/>
            <person name="Shi L."/>
            <person name="Shih D."/>
            <person name="Sparrow T."/>
            <person name="Spaulding J."/>
            <person name="Stalker J."/>
            <person name="Stange-Thomann N."/>
            <person name="Stavropoulos S."/>
            <person name="Stone C."/>
            <person name="Strader C."/>
            <person name="Tesfaye S."/>
            <person name="Thomson T."/>
            <person name="Thoulutsang Y."/>
            <person name="Thoulutsang D."/>
            <person name="Topham K."/>
            <person name="Topping I."/>
            <person name="Tsamla T."/>
            <person name="Vassiliev H."/>
            <person name="Vo A."/>
            <person name="Wangchuk T."/>
            <person name="Wangdi T."/>
            <person name="Weiand M."/>
            <person name="Wilkinson J."/>
            <person name="Wilson A."/>
            <person name="Yadav S."/>
            <person name="Young G."/>
            <person name="Yu Q."/>
            <person name="Zembek L."/>
            <person name="Zhong D."/>
            <person name="Zimmer A."/>
            <person name="Zwirko Z."/>
            <person name="Jaffe D.B."/>
            <person name="Alvarez P."/>
            <person name="Brockman W."/>
            <person name="Butler J."/>
            <person name="Chin C."/>
            <person name="Gnerre S."/>
            <person name="MacCallum I."/>
            <person name="Graves J.A."/>
            <person name="Ponting C.P."/>
            <person name="Breen M."/>
            <person name="Samollow P.B."/>
            <person name="Lander E.S."/>
            <person name="Lindblad-Toh K."/>
        </authorList>
    </citation>
    <scope>NUCLEOTIDE SEQUENCE [LARGE SCALE GENOMIC DNA]</scope>
</reference>
<evidence type="ECO:0000256" key="10">
    <source>
        <dbReference type="ARBA" id="ARBA00023136"/>
    </source>
</evidence>
<evidence type="ECO:0000313" key="15">
    <source>
        <dbReference type="Proteomes" id="UP000002280"/>
    </source>
</evidence>
<keyword evidence="9 13" id="KW-0333">Golgi apparatus</keyword>
<dbReference type="GeneTree" id="ENSGT00940000157606"/>
<dbReference type="AlphaFoldDB" id="A0A5F8HJV0"/>
<dbReference type="InParanoid" id="A0A5F8HJV0"/>
<evidence type="ECO:0000256" key="11">
    <source>
        <dbReference type="ARBA" id="ARBA00023180"/>
    </source>
</evidence>
<evidence type="ECO:0000256" key="2">
    <source>
        <dbReference type="ARBA" id="ARBA00004922"/>
    </source>
</evidence>
<keyword evidence="11" id="KW-0325">Glycoprotein</keyword>
<comment type="subcellular location">
    <subcellularLocation>
        <location evidence="1 13">Golgi apparatus membrane</location>
        <topology evidence="1 13">Single-pass type II membrane protein</topology>
    </subcellularLocation>
</comment>
<dbReference type="Bgee" id="ENSMODG00000041614">
    <property type="expression patterns" value="Expressed in placenta and 10 other cell types or tissues"/>
</dbReference>
<name>A0A5F8HJV0_MONDO</name>
<evidence type="ECO:0000256" key="8">
    <source>
        <dbReference type="ARBA" id="ARBA00022989"/>
    </source>
</evidence>
<evidence type="ECO:0000256" key="12">
    <source>
        <dbReference type="ARBA" id="ARBA00058437"/>
    </source>
</evidence>
<reference evidence="14" key="2">
    <citation type="submission" date="2025-08" db="UniProtKB">
        <authorList>
            <consortium name="Ensembl"/>
        </authorList>
    </citation>
    <scope>IDENTIFICATION</scope>
</reference>
<evidence type="ECO:0000256" key="13">
    <source>
        <dbReference type="RuleBase" id="RU363063"/>
    </source>
</evidence>
<dbReference type="GO" id="GO:0018146">
    <property type="term" value="P:keratan sulfate proteoglycan biosynthetic process"/>
    <property type="evidence" value="ECO:0007669"/>
    <property type="project" value="Ensembl"/>
</dbReference>
<dbReference type="PANTHER" id="PTHR11214:SF93">
    <property type="entry name" value="UDP-GLCNAC:BETAGAL BETA-1,3-N-ACETYLGLUCOSAMINYLTRANSFERASE 7"/>
    <property type="match status" value="1"/>
</dbReference>
<evidence type="ECO:0000256" key="1">
    <source>
        <dbReference type="ARBA" id="ARBA00004323"/>
    </source>
</evidence>
<keyword evidence="7" id="KW-0735">Signal-anchor</keyword>
<dbReference type="Gene3D" id="3.90.550.50">
    <property type="match status" value="1"/>
</dbReference>
<keyword evidence="15" id="KW-1185">Reference proteome</keyword>
<dbReference type="GO" id="GO:0008194">
    <property type="term" value="F:UDP-glycosyltransferase activity"/>
    <property type="evidence" value="ECO:0000318"/>
    <property type="project" value="GO_Central"/>
</dbReference>
<comment type="pathway">
    <text evidence="2">Protein modification; protein glycosylation.</text>
</comment>
<sequence length="399" mass="45193">MGDLVRRCHTPAQRLVGSLLGKTIYRSVCLSLVLLVALTVLQRGLTPGQFLDLSQPKAGKLAAPMGFWEPPPETTPPPPVWDVTVSNCSANGNLSGQSWFQALEPHFQQFLLYRHCRYFPVLLNHPEKCRGDVYLLVVVKSVITQHDRREAIRRTWGREREAEGARGAVRTLFLLGTASKAEERAHYQQLLAYEDRLYGDILQWDFLDTFFNLTLKEVHFLKWLDAFCPHARFVFKGDDDVFVGPDNVLEFLADRRPDEDLFVGDVLARARPIRKKDNKYYIPTALYGKALYPPYAGGGGFLMAGGLARRLLRASEGLELYPIDDVFLGMCLQVLGVEPTAHVGFKTFGIMRNKSSPMNKEPCFFRSMLVVHKLLPAELLAMWELVHSNLTCSRKLQVL</sequence>
<dbReference type="GO" id="GO:0000139">
    <property type="term" value="C:Golgi membrane"/>
    <property type="evidence" value="ECO:0000318"/>
    <property type="project" value="GO_Central"/>
</dbReference>
<evidence type="ECO:0000313" key="14">
    <source>
        <dbReference type="Ensembl" id="ENSMODP00000060390.1"/>
    </source>
</evidence>
<dbReference type="InterPro" id="IPR002659">
    <property type="entry name" value="Glyco_trans_31"/>
</dbReference>
<evidence type="ECO:0000256" key="4">
    <source>
        <dbReference type="ARBA" id="ARBA00022676"/>
    </source>
</evidence>
<dbReference type="EC" id="2.4.1.-" evidence="13"/>
<comment type="function">
    <text evidence="12">N-acetyl glucosamine (GlcNAc) transferase that catalyzes the transfer of GlcNAc via a beta1-&gt;3 linkage from UDP-GlcNAc to the non-reducing terminal galactose (Gal) in the linearly growing chain of N- and O-linked keratan sulfate proteoglycans. Cooperates with B4GALT4 galactosyltransferase and CHST6 and CHST1 sulfotransferases to construct and elongate mono- and disulfated disaccharide units [-&gt;3Galbeta1-&gt;4(6-sulfoGlcNAcbeta)1-&gt;] and [-&gt;3(6-sulfoGalbeta)1-&gt;4(6-sulfoGlcNAcbeta)1-&gt;] within keratan sulfate polymer. Involved in biosynthesis of N-linked keratan sulfate proteoglycans in cornea, with an impact on proteoglycan fibril organization and corneal transparency. May play a role in the maintenance of tissue architecture by suppressing cellular motility and invasion.</text>
</comment>
<accession>A0A5F8HJV0</accession>
<keyword evidence="6" id="KW-0812">Transmembrane</keyword>
<keyword evidence="4 13" id="KW-0328">Glycosyltransferase</keyword>
<organism evidence="14 15">
    <name type="scientific">Monodelphis domestica</name>
    <name type="common">Gray short-tailed opossum</name>
    <dbReference type="NCBI Taxonomy" id="13616"/>
    <lineage>
        <taxon>Eukaryota</taxon>
        <taxon>Metazoa</taxon>
        <taxon>Chordata</taxon>
        <taxon>Craniata</taxon>
        <taxon>Vertebrata</taxon>
        <taxon>Euteleostomi</taxon>
        <taxon>Mammalia</taxon>
        <taxon>Metatheria</taxon>
        <taxon>Didelphimorphia</taxon>
        <taxon>Didelphidae</taxon>
        <taxon>Monodelphis</taxon>
    </lineage>
</organism>
<gene>
    <name evidence="14" type="primary">B3GNT7</name>
</gene>
<keyword evidence="10" id="KW-0472">Membrane</keyword>
<dbReference type="GO" id="GO:0008375">
    <property type="term" value="F:acetylglucosaminyltransferase activity"/>
    <property type="evidence" value="ECO:0007669"/>
    <property type="project" value="Ensembl"/>
</dbReference>
<evidence type="ECO:0000256" key="3">
    <source>
        <dbReference type="ARBA" id="ARBA00008661"/>
    </source>
</evidence>